<name>A0A6V8P7F5_9ACTN</name>
<protein>
    <submittedName>
        <fullName evidence="1">Uncharacterized protein</fullName>
    </submittedName>
</protein>
<evidence type="ECO:0000313" key="1">
    <source>
        <dbReference type="EMBL" id="GFP26961.1"/>
    </source>
</evidence>
<keyword evidence="2" id="KW-1185">Reference proteome</keyword>
<comment type="caution">
    <text evidence="1">The sequence shown here is derived from an EMBL/GenBank/DDBJ whole genome shotgun (WGS) entry which is preliminary data.</text>
</comment>
<accession>A0A6V8P7F5</accession>
<dbReference type="AlphaFoldDB" id="A0A6V8P7F5"/>
<reference evidence="1 2" key="1">
    <citation type="journal article" date="2020" name="Front. Microbiol.">
        <title>Single-cell genomics of novel Actinobacteria with the Wood-Ljungdahl pathway discovered in a serpentinizing system.</title>
        <authorList>
            <person name="Merino N."/>
            <person name="Kawai M."/>
            <person name="Boyd E.S."/>
            <person name="Colman D.R."/>
            <person name="McGlynn S.E."/>
            <person name="Nealson K.H."/>
            <person name="Kurokawa K."/>
            <person name="Hongoh Y."/>
        </authorList>
    </citation>
    <scope>NUCLEOTIDE SEQUENCE [LARGE SCALE GENOMIC DNA]</scope>
    <source>
        <strain evidence="1 2">S33</strain>
    </source>
</reference>
<sequence>MLISEYFGLISQLFASYSSAGFLLSSNELIVRRLRSSKEVMPAT</sequence>
<dbReference type="RefSeq" id="WP_258189432.1">
    <property type="nucleotide sequence ID" value="NZ_BLRY01000010.1"/>
</dbReference>
<proteinExistence type="predicted"/>
<organism evidence="1 2">
    <name type="scientific">Candidatus Hakubella thermalkaliphila</name>
    <dbReference type="NCBI Taxonomy" id="2754717"/>
    <lineage>
        <taxon>Bacteria</taxon>
        <taxon>Bacillati</taxon>
        <taxon>Actinomycetota</taxon>
        <taxon>Actinomycetota incertae sedis</taxon>
        <taxon>Candidatus Hakubellales</taxon>
        <taxon>Candidatus Hakubellaceae</taxon>
        <taxon>Candidatus Hakubella</taxon>
    </lineage>
</organism>
<dbReference type="EMBL" id="BLRY01000010">
    <property type="protein sequence ID" value="GFP26961.1"/>
    <property type="molecule type" value="Genomic_DNA"/>
</dbReference>
<gene>
    <name evidence="1" type="ORF">HKBW3S33_00374</name>
</gene>
<evidence type="ECO:0000313" key="2">
    <source>
        <dbReference type="Proteomes" id="UP000591948"/>
    </source>
</evidence>
<dbReference type="Proteomes" id="UP000591948">
    <property type="component" value="Unassembled WGS sequence"/>
</dbReference>